<evidence type="ECO:0000256" key="1">
    <source>
        <dbReference type="SAM" id="Phobius"/>
    </source>
</evidence>
<accession>A0A0L6JS73</accession>
<evidence type="ECO:0000259" key="2">
    <source>
        <dbReference type="Pfam" id="PF05569"/>
    </source>
</evidence>
<reference evidence="4" key="1">
    <citation type="submission" date="2015-07" db="EMBL/GenBank/DDBJ databases">
        <title>Near-Complete Genome Sequence of the Cellulolytic Bacterium Bacteroides (Pseudobacteroides) cellulosolvens ATCC 35603.</title>
        <authorList>
            <person name="Dassa B."/>
            <person name="Utturkar S.M."/>
            <person name="Klingeman D.M."/>
            <person name="Hurt R.A."/>
            <person name="Keller M."/>
            <person name="Xu J."/>
            <person name="Reddy Y.H.K."/>
            <person name="Borovok I."/>
            <person name="Grinberg I.R."/>
            <person name="Lamed R."/>
            <person name="Zhivin O."/>
            <person name="Bayer E.A."/>
            <person name="Brown S.D."/>
        </authorList>
    </citation>
    <scope>NUCLEOTIDE SEQUENCE [LARGE SCALE GENOMIC DNA]</scope>
    <source>
        <strain evidence="4">DSM 2933</strain>
    </source>
</reference>
<feature type="domain" description="Peptidase M56" evidence="2">
    <location>
        <begin position="13"/>
        <end position="318"/>
    </location>
</feature>
<dbReference type="STRING" id="398512.Bccel_3927"/>
<keyword evidence="1" id="KW-1133">Transmembrane helix</keyword>
<dbReference type="PATRIC" id="fig|398512.5.peg.4108"/>
<dbReference type="InterPro" id="IPR052173">
    <property type="entry name" value="Beta-lactam_resp_regulator"/>
</dbReference>
<dbReference type="OrthoDB" id="9816453at2"/>
<keyword evidence="4" id="KW-1185">Reference proteome</keyword>
<dbReference type="Proteomes" id="UP000036923">
    <property type="component" value="Unassembled WGS sequence"/>
</dbReference>
<feature type="transmembrane region" description="Helical" evidence="1">
    <location>
        <begin position="6"/>
        <end position="27"/>
    </location>
</feature>
<dbReference type="eggNOG" id="COG4219">
    <property type="taxonomic scope" value="Bacteria"/>
</dbReference>
<dbReference type="Pfam" id="PF05569">
    <property type="entry name" value="Peptidase_M56"/>
    <property type="match status" value="1"/>
</dbReference>
<feature type="transmembrane region" description="Helical" evidence="1">
    <location>
        <begin position="234"/>
        <end position="255"/>
    </location>
</feature>
<dbReference type="RefSeq" id="WP_036936527.1">
    <property type="nucleotide sequence ID" value="NZ_JQKC01000002.1"/>
</dbReference>
<comment type="caution">
    <text evidence="3">The sequence shown here is derived from an EMBL/GenBank/DDBJ whole genome shotgun (WGS) entry which is preliminary data.</text>
</comment>
<dbReference type="AlphaFoldDB" id="A0A0L6JS73"/>
<dbReference type="InterPro" id="IPR008756">
    <property type="entry name" value="Peptidase_M56"/>
</dbReference>
<feature type="transmembrane region" description="Helical" evidence="1">
    <location>
        <begin position="120"/>
        <end position="142"/>
    </location>
</feature>
<evidence type="ECO:0000313" key="4">
    <source>
        <dbReference type="Proteomes" id="UP000036923"/>
    </source>
</evidence>
<organism evidence="3 4">
    <name type="scientific">Pseudobacteroides cellulosolvens ATCC 35603 = DSM 2933</name>
    <dbReference type="NCBI Taxonomy" id="398512"/>
    <lineage>
        <taxon>Bacteria</taxon>
        <taxon>Bacillati</taxon>
        <taxon>Bacillota</taxon>
        <taxon>Clostridia</taxon>
        <taxon>Eubacteriales</taxon>
        <taxon>Oscillospiraceae</taxon>
        <taxon>Pseudobacteroides</taxon>
    </lineage>
</organism>
<dbReference type="EMBL" id="LGTC01000001">
    <property type="protein sequence ID" value="KNY28653.1"/>
    <property type="molecule type" value="Genomic_DNA"/>
</dbReference>
<feature type="transmembrane region" description="Helical" evidence="1">
    <location>
        <begin position="39"/>
        <end position="57"/>
    </location>
</feature>
<sequence>MIAEALFKWIVCSSVMASILIILLVTLKFALKEKLRASWHHIIWILVVLKLLIPFGPESQLSIYNLFNLTDNRITEESYNVINTISTATSNIAKSTPIPMNFDSHQNTASKHIPDKVDPIYLSIFGLFIWLIGAAIAFSYILQKNIKIIHRLKIGDAIQNKELYEYLEECKKQLKIKRKIILKSVSNLNSPALYGVNGHTLLIPETMLNEKSLWILRYSIYHELAHHKRKDIQINIFISFLLVIHWFNPIIWLGFKKMRHDSELACDELALSYLKPDERKNYGLALIEVAKRHSENLSLANAVCFSSSKSNIRRRLLLVSAYNNKTYKSKFVIGFMFFTLCFIALTNAVESII</sequence>
<gene>
    <name evidence="3" type="ORF">Bccel_3927</name>
</gene>
<dbReference type="PANTHER" id="PTHR34978:SF3">
    <property type="entry name" value="SLR0241 PROTEIN"/>
    <property type="match status" value="1"/>
</dbReference>
<dbReference type="PANTHER" id="PTHR34978">
    <property type="entry name" value="POSSIBLE SENSOR-TRANSDUCER PROTEIN BLAR"/>
    <property type="match status" value="1"/>
</dbReference>
<protein>
    <submittedName>
        <fullName evidence="3">Peptidase M56 BlaR1</fullName>
    </submittedName>
</protein>
<keyword evidence="1" id="KW-0812">Transmembrane</keyword>
<dbReference type="CDD" id="cd07341">
    <property type="entry name" value="M56_BlaR1_MecR1_like"/>
    <property type="match status" value="1"/>
</dbReference>
<name>A0A0L6JS73_9FIRM</name>
<keyword evidence="1" id="KW-0472">Membrane</keyword>
<evidence type="ECO:0000313" key="3">
    <source>
        <dbReference type="EMBL" id="KNY28653.1"/>
    </source>
</evidence>
<feature type="transmembrane region" description="Helical" evidence="1">
    <location>
        <begin position="331"/>
        <end position="349"/>
    </location>
</feature>
<proteinExistence type="predicted"/>